<feature type="domain" description="N-acetyltransferase" evidence="4">
    <location>
        <begin position="19"/>
        <end position="189"/>
    </location>
</feature>
<dbReference type="InterPro" id="IPR051531">
    <property type="entry name" value="N-acetyltransferase"/>
</dbReference>
<keyword evidence="1" id="KW-0808">Transferase</keyword>
<evidence type="ECO:0000259" key="4">
    <source>
        <dbReference type="PROSITE" id="PS51186"/>
    </source>
</evidence>
<dbReference type="SUPFAM" id="SSF55729">
    <property type="entry name" value="Acyl-CoA N-acyltransferases (Nat)"/>
    <property type="match status" value="1"/>
</dbReference>
<dbReference type="Proteomes" id="UP000641137">
    <property type="component" value="Unassembled WGS sequence"/>
</dbReference>
<dbReference type="InterPro" id="IPR000182">
    <property type="entry name" value="GNAT_dom"/>
</dbReference>
<dbReference type="PROSITE" id="PS51186">
    <property type="entry name" value="GNAT"/>
    <property type="match status" value="1"/>
</dbReference>
<gene>
    <name evidence="5" type="ORF">GCM10010136_18880</name>
</gene>
<protein>
    <submittedName>
        <fullName evidence="5">Ribosomal-protein-alanine N-acetyltransferase</fullName>
    </submittedName>
</protein>
<dbReference type="Pfam" id="PF13302">
    <property type="entry name" value="Acetyltransf_3"/>
    <property type="match status" value="1"/>
</dbReference>
<comment type="caution">
    <text evidence="5">The sequence shown here is derived from an EMBL/GenBank/DDBJ whole genome shotgun (WGS) entry which is preliminary data.</text>
</comment>
<evidence type="ECO:0000256" key="3">
    <source>
        <dbReference type="ARBA" id="ARBA00038502"/>
    </source>
</evidence>
<dbReference type="Gene3D" id="3.40.630.30">
    <property type="match status" value="1"/>
</dbReference>
<sequence length="198" mass="22483">MLEWLVERAPPLSLTGGRLILRSPQKGDYEEWATLRAESRTFLEPWEPSWAANELDYITYRTRLRAITREAKKGHAVAFFIRKRSDLDLVGGITLSNIRYGVTQAGSIGYWVGARHAGQGYMVDAVELLVSHAFGKLGLHRLEAACIPSNRRSMRVLEKSGFQKEGLLRSYLRINGEWQDHFLYSRVAPTHPDLATRG</sequence>
<comment type="similarity">
    <text evidence="3">Belongs to the acetyltransferase family. RimJ subfamily.</text>
</comment>
<dbReference type="EMBL" id="BMZO01000005">
    <property type="protein sequence ID" value="GHC71565.1"/>
    <property type="molecule type" value="Genomic_DNA"/>
</dbReference>
<keyword evidence="2" id="KW-0012">Acyltransferase</keyword>
<evidence type="ECO:0000313" key="6">
    <source>
        <dbReference type="Proteomes" id="UP000641137"/>
    </source>
</evidence>
<dbReference type="PANTHER" id="PTHR43792:SF8">
    <property type="entry name" value="[RIBOSOMAL PROTEIN US5]-ALANINE N-ACETYLTRANSFERASE"/>
    <property type="match status" value="1"/>
</dbReference>
<reference evidence="5" key="1">
    <citation type="journal article" date="2014" name="Int. J. Syst. Evol. Microbiol.">
        <title>Complete genome sequence of Corynebacterium casei LMG S-19264T (=DSM 44701T), isolated from a smear-ripened cheese.</title>
        <authorList>
            <consortium name="US DOE Joint Genome Institute (JGI-PGF)"/>
            <person name="Walter F."/>
            <person name="Albersmeier A."/>
            <person name="Kalinowski J."/>
            <person name="Ruckert C."/>
        </authorList>
    </citation>
    <scope>NUCLEOTIDE SEQUENCE</scope>
    <source>
        <strain evidence="5">KCTC 42097</strain>
    </source>
</reference>
<evidence type="ECO:0000256" key="2">
    <source>
        <dbReference type="ARBA" id="ARBA00023315"/>
    </source>
</evidence>
<accession>A0A8J3DS78</accession>
<dbReference type="AlphaFoldDB" id="A0A8J3DS78"/>
<dbReference type="GO" id="GO:0005737">
    <property type="term" value="C:cytoplasm"/>
    <property type="evidence" value="ECO:0007669"/>
    <property type="project" value="TreeGrafter"/>
</dbReference>
<proteinExistence type="inferred from homology"/>
<evidence type="ECO:0000256" key="1">
    <source>
        <dbReference type="ARBA" id="ARBA00022679"/>
    </source>
</evidence>
<organism evidence="5 6">
    <name type="scientific">Limoniibacter endophyticus</name>
    <dbReference type="NCBI Taxonomy" id="1565040"/>
    <lineage>
        <taxon>Bacteria</taxon>
        <taxon>Pseudomonadati</taxon>
        <taxon>Pseudomonadota</taxon>
        <taxon>Alphaproteobacteria</taxon>
        <taxon>Hyphomicrobiales</taxon>
        <taxon>Bartonellaceae</taxon>
        <taxon>Limoniibacter</taxon>
    </lineage>
</organism>
<name>A0A8J3DS78_9HYPH</name>
<reference evidence="5" key="2">
    <citation type="submission" date="2020-09" db="EMBL/GenBank/DDBJ databases">
        <authorList>
            <person name="Sun Q."/>
            <person name="Kim S."/>
        </authorList>
    </citation>
    <scope>NUCLEOTIDE SEQUENCE</scope>
    <source>
        <strain evidence="5">KCTC 42097</strain>
    </source>
</reference>
<dbReference type="RefSeq" id="WP_189489729.1">
    <property type="nucleotide sequence ID" value="NZ_BMZO01000005.1"/>
</dbReference>
<dbReference type="PANTHER" id="PTHR43792">
    <property type="entry name" value="GNAT FAMILY, PUTATIVE (AFU_ORTHOLOGUE AFUA_3G00765)-RELATED-RELATED"/>
    <property type="match status" value="1"/>
</dbReference>
<evidence type="ECO:0000313" key="5">
    <source>
        <dbReference type="EMBL" id="GHC71565.1"/>
    </source>
</evidence>
<dbReference type="GO" id="GO:0008999">
    <property type="term" value="F:protein-N-terminal-alanine acetyltransferase activity"/>
    <property type="evidence" value="ECO:0007669"/>
    <property type="project" value="TreeGrafter"/>
</dbReference>
<dbReference type="InterPro" id="IPR016181">
    <property type="entry name" value="Acyl_CoA_acyltransferase"/>
</dbReference>
<keyword evidence="6" id="KW-1185">Reference proteome</keyword>